<gene>
    <name evidence="14" type="ORF">K458DRAFT_347057</name>
</gene>
<keyword evidence="10" id="KW-0326">Glycosidase</keyword>
<dbReference type="SUPFAM" id="SSF51445">
    <property type="entry name" value="(Trans)glycosidases"/>
    <property type="match status" value="1"/>
</dbReference>
<evidence type="ECO:0000256" key="4">
    <source>
        <dbReference type="ARBA" id="ARBA00012732"/>
    </source>
</evidence>
<sequence>MIGLARANIQGISISRHQSFFNFTEAHSMGLQFAYVKATEGTTYTDPKFSAHYSSATDAGFVRGSTHISRPSASAGAAQARFFLSNGGGWNNDSMTLPGLLELGGDCTGKAGKEMVGWIQEFGDTYQVATGRWPVLKADNNWWVECTGNTRAFVSTTYLMLVHWAPSPGTIPGGWGYWTFWQYAESGAWGGNSEVFNGDATALKQLAEG</sequence>
<organism evidence="14 15">
    <name type="scientific">Lentithecium fluviatile CBS 122367</name>
    <dbReference type="NCBI Taxonomy" id="1168545"/>
    <lineage>
        <taxon>Eukaryota</taxon>
        <taxon>Fungi</taxon>
        <taxon>Dikarya</taxon>
        <taxon>Ascomycota</taxon>
        <taxon>Pezizomycotina</taxon>
        <taxon>Dothideomycetes</taxon>
        <taxon>Pleosporomycetidae</taxon>
        <taxon>Pleosporales</taxon>
        <taxon>Massarineae</taxon>
        <taxon>Lentitheciaceae</taxon>
        <taxon>Lentithecium</taxon>
    </lineage>
</organism>
<evidence type="ECO:0000256" key="6">
    <source>
        <dbReference type="ARBA" id="ARBA00022529"/>
    </source>
</evidence>
<evidence type="ECO:0000313" key="15">
    <source>
        <dbReference type="Proteomes" id="UP000799291"/>
    </source>
</evidence>
<evidence type="ECO:0000256" key="11">
    <source>
        <dbReference type="ARBA" id="ARBA00055588"/>
    </source>
</evidence>
<keyword evidence="15" id="KW-1185">Reference proteome</keyword>
<comment type="subcellular location">
    <subcellularLocation>
        <location evidence="2">Secreted</location>
    </subcellularLocation>
</comment>
<dbReference type="GO" id="GO:0016998">
    <property type="term" value="P:cell wall macromolecule catabolic process"/>
    <property type="evidence" value="ECO:0007669"/>
    <property type="project" value="InterPro"/>
</dbReference>
<proteinExistence type="inferred from homology"/>
<keyword evidence="7" id="KW-0081">Bacteriolytic enzyme</keyword>
<dbReference type="Pfam" id="PF01183">
    <property type="entry name" value="Glyco_hydro_25"/>
    <property type="match status" value="1"/>
</dbReference>
<dbReference type="EMBL" id="MU005604">
    <property type="protein sequence ID" value="KAF2679350.1"/>
    <property type="molecule type" value="Genomic_DNA"/>
</dbReference>
<evidence type="ECO:0000256" key="1">
    <source>
        <dbReference type="ARBA" id="ARBA00000632"/>
    </source>
</evidence>
<keyword evidence="9" id="KW-1015">Disulfide bond</keyword>
<evidence type="ECO:0000256" key="5">
    <source>
        <dbReference type="ARBA" id="ARBA00022525"/>
    </source>
</evidence>
<dbReference type="InterPro" id="IPR018077">
    <property type="entry name" value="Glyco_hydro_fam25_subgr"/>
</dbReference>
<dbReference type="InterPro" id="IPR002053">
    <property type="entry name" value="Glyco_hydro_25"/>
</dbReference>
<dbReference type="GO" id="GO:0042742">
    <property type="term" value="P:defense response to bacterium"/>
    <property type="evidence" value="ECO:0007669"/>
    <property type="project" value="UniProtKB-KW"/>
</dbReference>
<dbReference type="GO" id="GO:0005576">
    <property type="term" value="C:extracellular region"/>
    <property type="evidence" value="ECO:0007669"/>
    <property type="project" value="UniProtKB-SubCell"/>
</dbReference>
<evidence type="ECO:0000256" key="13">
    <source>
        <dbReference type="ARBA" id="ARBA00075474"/>
    </source>
</evidence>
<dbReference type="EC" id="3.2.1.17" evidence="4"/>
<keyword evidence="6" id="KW-0929">Antimicrobial</keyword>
<dbReference type="PROSITE" id="PS51904">
    <property type="entry name" value="GLYCOSYL_HYDROL_F25_2"/>
    <property type="match status" value="1"/>
</dbReference>
<evidence type="ECO:0000256" key="12">
    <source>
        <dbReference type="ARBA" id="ARBA00073159"/>
    </source>
</evidence>
<dbReference type="GO" id="GO:0003796">
    <property type="term" value="F:lysozyme activity"/>
    <property type="evidence" value="ECO:0007669"/>
    <property type="project" value="UniProtKB-EC"/>
</dbReference>
<accession>A0A6G1IMY8</accession>
<dbReference type="GO" id="GO:0031640">
    <property type="term" value="P:killing of cells of another organism"/>
    <property type="evidence" value="ECO:0007669"/>
    <property type="project" value="UniProtKB-KW"/>
</dbReference>
<name>A0A6G1IMY8_9PLEO</name>
<protein>
    <recommendedName>
        <fullName evidence="12">N,O-diacetylmuramidase</fullName>
        <ecNumber evidence="4">3.2.1.17</ecNumber>
    </recommendedName>
    <alternativeName>
        <fullName evidence="13">Lysozyme CH</fullName>
    </alternativeName>
</protein>
<evidence type="ECO:0000256" key="9">
    <source>
        <dbReference type="ARBA" id="ARBA00023157"/>
    </source>
</evidence>
<dbReference type="PANTHER" id="PTHR34135:SF2">
    <property type="entry name" value="LYSOZYME"/>
    <property type="match status" value="1"/>
</dbReference>
<evidence type="ECO:0000256" key="8">
    <source>
        <dbReference type="ARBA" id="ARBA00022801"/>
    </source>
</evidence>
<comment type="similarity">
    <text evidence="3">Belongs to the glycosyl hydrolase 25 family.</text>
</comment>
<keyword evidence="5" id="KW-0964">Secreted</keyword>
<evidence type="ECO:0000256" key="7">
    <source>
        <dbReference type="ARBA" id="ARBA00022638"/>
    </source>
</evidence>
<dbReference type="GO" id="GO:0016052">
    <property type="term" value="P:carbohydrate catabolic process"/>
    <property type="evidence" value="ECO:0007669"/>
    <property type="project" value="TreeGrafter"/>
</dbReference>
<dbReference type="GO" id="GO:0009253">
    <property type="term" value="P:peptidoglycan catabolic process"/>
    <property type="evidence" value="ECO:0007669"/>
    <property type="project" value="InterPro"/>
</dbReference>
<dbReference type="InterPro" id="IPR017853">
    <property type="entry name" value="GH"/>
</dbReference>
<dbReference type="Gene3D" id="3.20.20.80">
    <property type="entry name" value="Glycosidases"/>
    <property type="match status" value="1"/>
</dbReference>
<evidence type="ECO:0000256" key="10">
    <source>
        <dbReference type="ARBA" id="ARBA00023295"/>
    </source>
</evidence>
<evidence type="ECO:0000256" key="3">
    <source>
        <dbReference type="ARBA" id="ARBA00010646"/>
    </source>
</evidence>
<dbReference type="AlphaFoldDB" id="A0A6G1IMY8"/>
<dbReference type="OrthoDB" id="6590422at2759"/>
<dbReference type="SMART" id="SM00641">
    <property type="entry name" value="Glyco_25"/>
    <property type="match status" value="1"/>
</dbReference>
<comment type="function">
    <text evidence="11">This enzyme has both lysozyme (acetylmuramidase) and diacetylmuramidase activities.</text>
</comment>
<evidence type="ECO:0000313" key="14">
    <source>
        <dbReference type="EMBL" id="KAF2679350.1"/>
    </source>
</evidence>
<dbReference type="Proteomes" id="UP000799291">
    <property type="component" value="Unassembled WGS sequence"/>
</dbReference>
<comment type="catalytic activity">
    <reaction evidence="1">
        <text>Hydrolysis of (1-&gt;4)-beta-linkages between N-acetylmuramic acid and N-acetyl-D-glucosamine residues in a peptidoglycan and between N-acetyl-D-glucosamine residues in chitodextrins.</text>
        <dbReference type="EC" id="3.2.1.17"/>
    </reaction>
</comment>
<evidence type="ECO:0000256" key="2">
    <source>
        <dbReference type="ARBA" id="ARBA00004613"/>
    </source>
</evidence>
<keyword evidence="8 14" id="KW-0378">Hydrolase</keyword>
<dbReference type="PANTHER" id="PTHR34135">
    <property type="entry name" value="LYSOZYME"/>
    <property type="match status" value="1"/>
</dbReference>
<dbReference type="FunFam" id="3.20.20.80:FF:000060">
    <property type="entry name" value="Lysozyme M1"/>
    <property type="match status" value="1"/>
</dbReference>
<reference evidence="14" key="1">
    <citation type="journal article" date="2020" name="Stud. Mycol.">
        <title>101 Dothideomycetes genomes: a test case for predicting lifestyles and emergence of pathogens.</title>
        <authorList>
            <person name="Haridas S."/>
            <person name="Albert R."/>
            <person name="Binder M."/>
            <person name="Bloem J."/>
            <person name="Labutti K."/>
            <person name="Salamov A."/>
            <person name="Andreopoulos B."/>
            <person name="Baker S."/>
            <person name="Barry K."/>
            <person name="Bills G."/>
            <person name="Bluhm B."/>
            <person name="Cannon C."/>
            <person name="Castanera R."/>
            <person name="Culley D."/>
            <person name="Daum C."/>
            <person name="Ezra D."/>
            <person name="Gonzalez J."/>
            <person name="Henrissat B."/>
            <person name="Kuo A."/>
            <person name="Liang C."/>
            <person name="Lipzen A."/>
            <person name="Lutzoni F."/>
            <person name="Magnuson J."/>
            <person name="Mondo S."/>
            <person name="Nolan M."/>
            <person name="Ohm R."/>
            <person name="Pangilinan J."/>
            <person name="Park H.-J."/>
            <person name="Ramirez L."/>
            <person name="Alfaro M."/>
            <person name="Sun H."/>
            <person name="Tritt A."/>
            <person name="Yoshinaga Y."/>
            <person name="Zwiers L.-H."/>
            <person name="Turgeon B."/>
            <person name="Goodwin S."/>
            <person name="Spatafora J."/>
            <person name="Crous P."/>
            <person name="Grigoriev I."/>
        </authorList>
    </citation>
    <scope>NUCLEOTIDE SEQUENCE</scope>
    <source>
        <strain evidence="14">CBS 122367</strain>
    </source>
</reference>